<dbReference type="InterPro" id="IPR002195">
    <property type="entry name" value="Dihydroorotase_CS"/>
</dbReference>
<keyword evidence="2" id="KW-0479">Metal-binding</keyword>
<evidence type="ECO:0000256" key="3">
    <source>
        <dbReference type="ARBA" id="ARBA00022801"/>
    </source>
</evidence>
<keyword evidence="8" id="KW-1185">Reference proteome</keyword>
<evidence type="ECO:0000256" key="4">
    <source>
        <dbReference type="SAM" id="MobiDB-lite"/>
    </source>
</evidence>
<dbReference type="PROSITE" id="PS00482">
    <property type="entry name" value="DIHYDROOROTASE_1"/>
    <property type="match status" value="1"/>
</dbReference>
<dbReference type="PANTHER" id="PTHR43668">
    <property type="entry name" value="ALLANTOINASE"/>
    <property type="match status" value="1"/>
</dbReference>
<organism evidence="7 8">
    <name type="scientific">Cephalotrichum gorgonifer</name>
    <dbReference type="NCBI Taxonomy" id="2041049"/>
    <lineage>
        <taxon>Eukaryota</taxon>
        <taxon>Fungi</taxon>
        <taxon>Dikarya</taxon>
        <taxon>Ascomycota</taxon>
        <taxon>Pezizomycotina</taxon>
        <taxon>Sordariomycetes</taxon>
        <taxon>Hypocreomycetidae</taxon>
        <taxon>Microascales</taxon>
        <taxon>Microascaceae</taxon>
        <taxon>Cephalotrichum</taxon>
    </lineage>
</organism>
<dbReference type="InterPro" id="IPR050138">
    <property type="entry name" value="DHOase/Allantoinase_Hydrolase"/>
</dbReference>
<gene>
    <name evidence="7" type="ORF">DNG_10307</name>
</gene>
<evidence type="ECO:0000256" key="2">
    <source>
        <dbReference type="ARBA" id="ARBA00022723"/>
    </source>
</evidence>
<comment type="cofactor">
    <cofactor evidence="1">
        <name>Zn(2+)</name>
        <dbReference type="ChEBI" id="CHEBI:29105"/>
    </cofactor>
</comment>
<accession>A0AAE8N7G9</accession>
<evidence type="ECO:0000259" key="5">
    <source>
        <dbReference type="Pfam" id="PF01979"/>
    </source>
</evidence>
<feature type="region of interest" description="Disordered" evidence="4">
    <location>
        <begin position="363"/>
        <end position="397"/>
    </location>
</feature>
<dbReference type="AlphaFoldDB" id="A0AAE8N7G9"/>
<dbReference type="Proteomes" id="UP001187682">
    <property type="component" value="Unassembled WGS sequence"/>
</dbReference>
<dbReference type="PROSITE" id="PS01137">
    <property type="entry name" value="TATD_1"/>
    <property type="match status" value="1"/>
</dbReference>
<dbReference type="GO" id="GO:0005737">
    <property type="term" value="C:cytoplasm"/>
    <property type="evidence" value="ECO:0007669"/>
    <property type="project" value="TreeGrafter"/>
</dbReference>
<dbReference type="EMBL" id="ONZQ02000022">
    <property type="protein sequence ID" value="SPO07612.1"/>
    <property type="molecule type" value="Genomic_DNA"/>
</dbReference>
<dbReference type="InterPro" id="IPR013108">
    <property type="entry name" value="Amidohydro_3"/>
</dbReference>
<name>A0AAE8N7G9_9PEZI</name>
<dbReference type="GO" id="GO:0046872">
    <property type="term" value="F:metal ion binding"/>
    <property type="evidence" value="ECO:0007669"/>
    <property type="project" value="UniProtKB-KW"/>
</dbReference>
<dbReference type="SUPFAM" id="SSF51556">
    <property type="entry name" value="Metallo-dependent hydrolases"/>
    <property type="match status" value="2"/>
</dbReference>
<dbReference type="InterPro" id="IPR006680">
    <property type="entry name" value="Amidohydro-rel"/>
</dbReference>
<dbReference type="InterPro" id="IPR018228">
    <property type="entry name" value="DNase_TatD-rel_CS"/>
</dbReference>
<sequence length="544" mass="57749">MSHDIVLASTRAVLTLPDDSLLLSPATITISPSTGRITSITPSLLPQSSFPPGTPYVDHSPRLLLPGLVDAHVHLNEPGRTEWEGFETGTRAAAVGGVTTVVDMPLNAIPPTTTIGGFKAKIAAAQGQCWVNVGFYGGVVPGNQDELLPLVEAGVRGFKCFLIDSGVDEFPAVSGKDVEIAMGVLKDAPTTLMFHAEMDCQSAPALRNDRRLRDPQPRALAPNLHLHVVHLSATQCIPMLREARANGVNITAETCFHYLGLKAEDIEDGDTRHKCCPPIREGNNQDALWAELASPDSCIRTVVSDHSPCTPELKVLPARLSKAEAPADDFVDSGFSSPRGSDDQIASLNASVAEVPKLLETPMSIASPDSGIDNPLDTPPSKLTPPAAPERPDSAIGVAAGDAPGLDKVDAALVTPGDFFAAWGGISSVGLGLPILHTASRGKGLDVLDIVRLCSQATAKQVGLSHRKGGLKVGMDADVCVFDDAEEWMLTPGEMRWKNKCSPWEGRTFRGKVKETWVGGRKVWDGRELVGTPAGELILEKRVA</sequence>
<dbReference type="Pfam" id="PF01979">
    <property type="entry name" value="Amidohydro_1"/>
    <property type="match status" value="1"/>
</dbReference>
<dbReference type="InterPro" id="IPR011059">
    <property type="entry name" value="Metal-dep_hydrolase_composite"/>
</dbReference>
<protein>
    <submittedName>
        <fullName evidence="7">Related to allantoinase</fullName>
    </submittedName>
</protein>
<evidence type="ECO:0000259" key="6">
    <source>
        <dbReference type="Pfam" id="PF07969"/>
    </source>
</evidence>
<dbReference type="Gene3D" id="3.20.20.140">
    <property type="entry name" value="Metal-dependent hydrolases"/>
    <property type="match status" value="2"/>
</dbReference>
<dbReference type="GO" id="GO:0004038">
    <property type="term" value="F:allantoinase activity"/>
    <property type="evidence" value="ECO:0007669"/>
    <property type="project" value="TreeGrafter"/>
</dbReference>
<proteinExistence type="predicted"/>
<evidence type="ECO:0000313" key="8">
    <source>
        <dbReference type="Proteomes" id="UP001187682"/>
    </source>
</evidence>
<comment type="caution">
    <text evidence="7">The sequence shown here is derived from an EMBL/GenBank/DDBJ whole genome shotgun (WGS) entry which is preliminary data.</text>
</comment>
<dbReference type="PANTHER" id="PTHR43668:SF2">
    <property type="entry name" value="ALLANTOINASE"/>
    <property type="match status" value="1"/>
</dbReference>
<dbReference type="SUPFAM" id="SSF51338">
    <property type="entry name" value="Composite domain of metallo-dependent hydrolases"/>
    <property type="match status" value="1"/>
</dbReference>
<feature type="domain" description="Amidohydrolase-related" evidence="5">
    <location>
        <begin position="64"/>
        <end position="195"/>
    </location>
</feature>
<evidence type="ECO:0000256" key="1">
    <source>
        <dbReference type="ARBA" id="ARBA00001947"/>
    </source>
</evidence>
<feature type="domain" description="Amidohydrolase 3" evidence="6">
    <location>
        <begin position="437"/>
        <end position="523"/>
    </location>
</feature>
<evidence type="ECO:0000313" key="7">
    <source>
        <dbReference type="EMBL" id="SPO07612.1"/>
    </source>
</evidence>
<dbReference type="GO" id="GO:0006145">
    <property type="term" value="P:purine nucleobase catabolic process"/>
    <property type="evidence" value="ECO:0007669"/>
    <property type="project" value="TreeGrafter"/>
</dbReference>
<dbReference type="InterPro" id="IPR032466">
    <property type="entry name" value="Metal_Hydrolase"/>
</dbReference>
<dbReference type="Pfam" id="PF07969">
    <property type="entry name" value="Amidohydro_3"/>
    <property type="match status" value="1"/>
</dbReference>
<reference evidence="7" key="1">
    <citation type="submission" date="2018-03" db="EMBL/GenBank/DDBJ databases">
        <authorList>
            <person name="Guldener U."/>
        </authorList>
    </citation>
    <scope>NUCLEOTIDE SEQUENCE</scope>
</reference>
<keyword evidence="3" id="KW-0378">Hydrolase</keyword>